<keyword evidence="7" id="KW-0326">Glycosidase</keyword>
<dbReference type="SUPFAM" id="SSF50685">
    <property type="entry name" value="Barwin-like endoglucanases"/>
    <property type="match status" value="1"/>
</dbReference>
<evidence type="ECO:0000256" key="3">
    <source>
        <dbReference type="ARBA" id="ARBA00012601"/>
    </source>
</evidence>
<organism evidence="12">
    <name type="scientific">Dendroctonus ponderosae</name>
    <name type="common">Mountain pine beetle</name>
    <dbReference type="NCBI Taxonomy" id="77166"/>
    <lineage>
        <taxon>Eukaryota</taxon>
        <taxon>Metazoa</taxon>
        <taxon>Ecdysozoa</taxon>
        <taxon>Arthropoda</taxon>
        <taxon>Hexapoda</taxon>
        <taxon>Insecta</taxon>
        <taxon>Pterygota</taxon>
        <taxon>Neoptera</taxon>
        <taxon>Endopterygota</taxon>
        <taxon>Coleoptera</taxon>
        <taxon>Polyphaga</taxon>
        <taxon>Cucujiformia</taxon>
        <taxon>Curculionidae</taxon>
        <taxon>Scolytinae</taxon>
        <taxon>Dendroctonus</taxon>
    </lineage>
</organism>
<keyword evidence="10" id="KW-0732">Signal</keyword>
<evidence type="ECO:0000256" key="1">
    <source>
        <dbReference type="ARBA" id="ARBA00000966"/>
    </source>
</evidence>
<evidence type="ECO:0000256" key="9">
    <source>
        <dbReference type="PROSITE-ProRule" id="PRU10069"/>
    </source>
</evidence>
<dbReference type="AlphaFoldDB" id="N6UFB6"/>
<dbReference type="GO" id="GO:0030245">
    <property type="term" value="P:cellulose catabolic process"/>
    <property type="evidence" value="ECO:0007669"/>
    <property type="project" value="UniProtKB-KW"/>
</dbReference>
<evidence type="ECO:0000313" key="12">
    <source>
        <dbReference type="EMBL" id="ENN80430.1"/>
    </source>
</evidence>
<feature type="chain" id="PRO_5010972058" description="Cellulase" evidence="10">
    <location>
        <begin position="20"/>
        <end position="231"/>
    </location>
</feature>
<dbReference type="PANTHER" id="PTHR39730">
    <property type="entry name" value="ENDOGLUCANASE 1"/>
    <property type="match status" value="1"/>
</dbReference>
<feature type="active site" description="Nucleophile" evidence="9">
    <location>
        <position position="32"/>
    </location>
</feature>
<evidence type="ECO:0000313" key="14">
    <source>
        <dbReference type="Proteomes" id="UP000019118"/>
    </source>
</evidence>
<feature type="domain" description="Glycosyl hydrolases family 45 active site" evidence="11">
    <location>
        <begin position="27"/>
        <end position="38"/>
    </location>
</feature>
<proteinExistence type="inferred from homology"/>
<dbReference type="PANTHER" id="PTHR39730:SF1">
    <property type="entry name" value="ENDOGLUCANASE 1"/>
    <property type="match status" value="1"/>
</dbReference>
<evidence type="ECO:0000256" key="5">
    <source>
        <dbReference type="ARBA" id="ARBA00023001"/>
    </source>
</evidence>
<dbReference type="GO" id="GO:0008810">
    <property type="term" value="F:cellulase activity"/>
    <property type="evidence" value="ECO:0007669"/>
    <property type="project" value="UniProtKB-EC"/>
</dbReference>
<evidence type="ECO:0000256" key="8">
    <source>
        <dbReference type="ARBA" id="ARBA00023326"/>
    </source>
</evidence>
<sequence length="231" mass="24362">MNTSAVALFCAIAVGLAAAKLSGSGTTTRYWDCCKPSCSWKENTGTHDAVASCSIDGVTKVNASVTSGCDSDGSAYVCNDMQPWSVNDTFAYGFVAASFTGGSDTSYCSVCLKLTFTESPLEGKTMIVQNVNTGSDLGENQFDVQIPGGGVGIFTLGCSTQWNSSTTGWGAQYGGISSDDDCDELPTELQSGCHFRFGWYEDADNPTVDFEQVECPSEITDITGSENNDDL</sequence>
<dbReference type="EC" id="3.2.1.4" evidence="3 9"/>
<keyword evidence="6" id="KW-0119">Carbohydrate metabolism</keyword>
<dbReference type="InterPro" id="IPR036908">
    <property type="entry name" value="RlpA-like_sf"/>
</dbReference>
<protein>
    <recommendedName>
        <fullName evidence="3 9">Cellulase</fullName>
        <ecNumber evidence="3 9">3.2.1.4</ecNumber>
    </recommendedName>
</protein>
<keyword evidence="4" id="KW-0378">Hydrolase</keyword>
<evidence type="ECO:0000256" key="10">
    <source>
        <dbReference type="SAM" id="SignalP"/>
    </source>
</evidence>
<gene>
    <name evidence="13" type="primary">109533682</name>
    <name evidence="12" type="ORF">YQE_03146</name>
</gene>
<keyword evidence="5" id="KW-0136">Cellulose degradation</keyword>
<dbReference type="Proteomes" id="UP000019118">
    <property type="component" value="Unassembled WGS sequence"/>
</dbReference>
<evidence type="ECO:0000313" key="13">
    <source>
        <dbReference type="EnsemblMetazoa" id="XP_019754620.1"/>
    </source>
</evidence>
<evidence type="ECO:0000259" key="11">
    <source>
        <dbReference type="PROSITE" id="PS01140"/>
    </source>
</evidence>
<dbReference type="HOGENOM" id="CLU_045022_2_0_1"/>
<name>N6UFB6_DENPD</name>
<accession>N6UFB6</accession>
<comment type="similarity">
    <text evidence="2">Belongs to the glycosyl hydrolase 45 (cellulase K) family.</text>
</comment>
<dbReference type="PROSITE" id="PS01140">
    <property type="entry name" value="GLYCOSYL_HYDROL_F45"/>
    <property type="match status" value="1"/>
</dbReference>
<keyword evidence="8" id="KW-0624">Polysaccharide degradation</keyword>
<comment type="catalytic activity">
    <reaction evidence="1 9">
        <text>Endohydrolysis of (1-&gt;4)-beta-D-glucosidic linkages in cellulose, lichenin and cereal beta-D-glucans.</text>
        <dbReference type="EC" id="3.2.1.4"/>
    </reaction>
</comment>
<reference evidence="13" key="2">
    <citation type="submission" date="2024-08" db="UniProtKB">
        <authorList>
            <consortium name="EnsemblMetazoa"/>
        </authorList>
    </citation>
    <scope>IDENTIFICATION</scope>
</reference>
<evidence type="ECO:0000256" key="7">
    <source>
        <dbReference type="ARBA" id="ARBA00023295"/>
    </source>
</evidence>
<dbReference type="EMBL" id="KB740542">
    <property type="protein sequence ID" value="ENN80430.1"/>
    <property type="molecule type" value="Genomic_DNA"/>
</dbReference>
<feature type="non-terminal residue" evidence="12">
    <location>
        <position position="1"/>
    </location>
</feature>
<dbReference type="Pfam" id="PF02015">
    <property type="entry name" value="Glyco_hydro_45"/>
    <property type="match status" value="1"/>
</dbReference>
<feature type="signal peptide" evidence="10">
    <location>
        <begin position="1"/>
        <end position="19"/>
    </location>
</feature>
<keyword evidence="14" id="KW-1185">Reference proteome</keyword>
<dbReference type="EnsemblMetazoa" id="XM_019899061.1">
    <property type="protein sequence ID" value="XP_019754620.1"/>
    <property type="gene ID" value="LOC109533682"/>
</dbReference>
<dbReference type="InterPro" id="IPR000334">
    <property type="entry name" value="Glyco_hydro_45"/>
</dbReference>
<dbReference type="InterPro" id="IPR052288">
    <property type="entry name" value="GH45_Enzymes"/>
</dbReference>
<reference evidence="12 14" key="1">
    <citation type="journal article" date="2013" name="Genome Biol.">
        <title>Draft genome of the mountain pine beetle, Dendroctonus ponderosae Hopkins, a major forest pest.</title>
        <authorList>
            <person name="Keeling C.I."/>
            <person name="Yuen M.M."/>
            <person name="Liao N.Y."/>
            <person name="Docking T.R."/>
            <person name="Chan S.K."/>
            <person name="Taylor G.A."/>
            <person name="Palmquist D.L."/>
            <person name="Jackman S.D."/>
            <person name="Nguyen A."/>
            <person name="Li M."/>
            <person name="Henderson H."/>
            <person name="Janes J.K."/>
            <person name="Zhao Y."/>
            <person name="Pandoh P."/>
            <person name="Moore R."/>
            <person name="Sperling F.A."/>
            <person name="Huber D.P."/>
            <person name="Birol I."/>
            <person name="Jones S.J."/>
            <person name="Bohlmann J."/>
        </authorList>
    </citation>
    <scope>NUCLEOTIDE SEQUENCE</scope>
</reference>
<evidence type="ECO:0000256" key="4">
    <source>
        <dbReference type="ARBA" id="ARBA00022801"/>
    </source>
</evidence>
<evidence type="ECO:0000256" key="2">
    <source>
        <dbReference type="ARBA" id="ARBA00007793"/>
    </source>
</evidence>
<evidence type="ECO:0000256" key="6">
    <source>
        <dbReference type="ARBA" id="ARBA00023277"/>
    </source>
</evidence>
<dbReference type="OrthoDB" id="10035502at2759"/>
<dbReference type="Gene3D" id="2.40.40.10">
    <property type="entry name" value="RlpA-like domain"/>
    <property type="match status" value="1"/>
</dbReference>